<dbReference type="Proteomes" id="UP000050342">
    <property type="component" value="Unassembled WGS sequence"/>
</dbReference>
<organism evidence="2 3">
    <name type="scientific">Pseudomonas endophytica</name>
    <dbReference type="NCBI Taxonomy" id="1563157"/>
    <lineage>
        <taxon>Bacteria</taxon>
        <taxon>Pseudomonadati</taxon>
        <taxon>Pseudomonadota</taxon>
        <taxon>Gammaproteobacteria</taxon>
        <taxon>Pseudomonadales</taxon>
        <taxon>Pseudomonadaceae</taxon>
        <taxon>Pseudomonas</taxon>
    </lineage>
</organism>
<dbReference type="EMBL" id="LLWH01000221">
    <property type="protein sequence ID" value="KQB51799.1"/>
    <property type="molecule type" value="Genomic_DNA"/>
</dbReference>
<evidence type="ECO:0000313" key="2">
    <source>
        <dbReference type="EMBL" id="KQB51799.1"/>
    </source>
</evidence>
<evidence type="ECO:0008006" key="4">
    <source>
        <dbReference type="Google" id="ProtNLM"/>
    </source>
</evidence>
<feature type="signal peptide" evidence="1">
    <location>
        <begin position="1"/>
        <end position="26"/>
    </location>
</feature>
<evidence type="ECO:0000256" key="1">
    <source>
        <dbReference type="SAM" id="SignalP"/>
    </source>
</evidence>
<dbReference type="RefSeq" id="WP_055104697.1">
    <property type="nucleotide sequence ID" value="NZ_LLWH01000221.1"/>
</dbReference>
<dbReference type="AlphaFoldDB" id="A0A0Q0WW46"/>
<sequence>MKAWRVMLLAVSFLMLNGCLVTFSEAPVVAQPAPKQLLGQWTSKDAWGQARTLNIRAVDKTRYEAVVHPKGQPKARDRYTFIVARHGSRWYASAKLPAKLGGDYTLNGFEVNDSGELVVYDLDLDQIKQAMGQSALSGEQVETPEGPGVQIKSPSATVFAYLDDPANSDVFVEVARYQRAIK</sequence>
<dbReference type="STRING" id="1563157.AQS70_16725"/>
<name>A0A0Q0WW46_9PSED</name>
<feature type="chain" id="PRO_5006186070" description="Lipoprotein" evidence="1">
    <location>
        <begin position="27"/>
        <end position="182"/>
    </location>
</feature>
<comment type="caution">
    <text evidence="2">The sequence shown here is derived from an EMBL/GenBank/DDBJ whole genome shotgun (WGS) entry which is preliminary data.</text>
</comment>
<reference evidence="2 3" key="1">
    <citation type="submission" date="2015-10" db="EMBL/GenBank/DDBJ databases">
        <title>Pseudomonas helleri sp. nov. and Pseudomonas weihenstephanensis sp. nov., isolated from raw cows milk.</title>
        <authorList>
            <person name="Von Neubeck M."/>
            <person name="Huptas C."/>
            <person name="Wenning M."/>
            <person name="Scherer S."/>
        </authorList>
    </citation>
    <scope>NUCLEOTIDE SEQUENCE [LARGE SCALE GENOMIC DNA]</scope>
    <source>
        <strain evidence="2 3">BSTT44</strain>
    </source>
</reference>
<accession>A0A0Q0WW46</accession>
<keyword evidence="1" id="KW-0732">Signal</keyword>
<protein>
    <recommendedName>
        <fullName evidence="4">Lipoprotein</fullName>
    </recommendedName>
</protein>
<proteinExistence type="predicted"/>
<gene>
    <name evidence="2" type="ORF">AQS70_16725</name>
</gene>
<keyword evidence="3" id="KW-1185">Reference proteome</keyword>
<evidence type="ECO:0000313" key="3">
    <source>
        <dbReference type="Proteomes" id="UP000050342"/>
    </source>
</evidence>
<dbReference type="OrthoDB" id="6990457at2"/>